<dbReference type="GO" id="GO:0016874">
    <property type="term" value="F:ligase activity"/>
    <property type="evidence" value="ECO:0007669"/>
    <property type="project" value="UniProtKB-KW"/>
</dbReference>
<dbReference type="GO" id="GO:0005886">
    <property type="term" value="C:plasma membrane"/>
    <property type="evidence" value="ECO:0007669"/>
    <property type="project" value="TreeGrafter"/>
</dbReference>
<dbReference type="PANTHER" id="PTHR22754">
    <property type="entry name" value="DISCO-INTERACTING PROTEIN 2 DIP2 -RELATED"/>
    <property type="match status" value="1"/>
</dbReference>
<dbReference type="SUPFAM" id="SSF47336">
    <property type="entry name" value="ACP-like"/>
    <property type="match status" value="1"/>
</dbReference>
<dbReference type="InterPro" id="IPR045851">
    <property type="entry name" value="AMP-bd_C_sf"/>
</dbReference>
<dbReference type="RefSeq" id="WP_189534320.1">
    <property type="nucleotide sequence ID" value="NZ_BMYX01000012.1"/>
</dbReference>
<reference evidence="6" key="1">
    <citation type="journal article" date="2014" name="Int. J. Syst. Evol. Microbiol.">
        <title>Complete genome sequence of Corynebacterium casei LMG S-19264T (=DSM 44701T), isolated from a smear-ripened cheese.</title>
        <authorList>
            <consortium name="US DOE Joint Genome Institute (JGI-PGF)"/>
            <person name="Walter F."/>
            <person name="Albersmeier A."/>
            <person name="Kalinowski J."/>
            <person name="Ruckert C."/>
        </authorList>
    </citation>
    <scope>NUCLEOTIDE SEQUENCE</scope>
    <source>
        <strain evidence="6">KCTC 32182</strain>
    </source>
</reference>
<dbReference type="GO" id="GO:0071766">
    <property type="term" value="P:Actinobacterium-type cell wall biogenesis"/>
    <property type="evidence" value="ECO:0007669"/>
    <property type="project" value="UniProtKB-ARBA"/>
</dbReference>
<dbReference type="GO" id="GO:0070566">
    <property type="term" value="F:adenylyltransferase activity"/>
    <property type="evidence" value="ECO:0007669"/>
    <property type="project" value="TreeGrafter"/>
</dbReference>
<dbReference type="InterPro" id="IPR000873">
    <property type="entry name" value="AMP-dep_synth/lig_dom"/>
</dbReference>
<dbReference type="PROSITE" id="PS00455">
    <property type="entry name" value="AMP_BINDING"/>
    <property type="match status" value="1"/>
</dbReference>
<dbReference type="EMBL" id="BMYX01000012">
    <property type="protein sequence ID" value="GGY18480.1"/>
    <property type="molecule type" value="Genomic_DNA"/>
</dbReference>
<dbReference type="InterPro" id="IPR042099">
    <property type="entry name" value="ANL_N_sf"/>
</dbReference>
<protein>
    <submittedName>
        <fullName evidence="6">Acyl-CoA synthetase</fullName>
    </submittedName>
</protein>
<sequence>MKTLLDMMRYRAEENGDLVAYRELDSRGQEVGQISFAQLWRRAGAVARGLLAAPETGNAILLLFPPGIDFMVAFTGVVLAGKIAVPSARPGAVGLKRAVPRLARICANCAAGAILADDAFLAEARDQENWFGRDDYHWLTLSGLEKTGCASGAPLPAADLDRLAYLQYSSGSTGEPKGVMITHRNIAANVGVMEAQMGYPGRIVSVEWMPHFHDYSLVKGLLMALYTGGEHVILPPMTILRAPHVWLRAVSDYRAWRSGGPNFAYQQCLDAVEEADIAGLDLSNWHWAHCGAEPIKSSTVAGFMRRFAPAGLNPSAFRAAYGMAEATLFLTSSRLGEPWKPMPVRPGDSDALTVACGVAGAGIGLRIVDPECRHPLPDGQVGEIWVADESGSVSSGYWNEPQLSREVFQATLADGSGRFLRTGDLGYLNKGELVISGRLKDLIIYQGRNIVPTDIEWLAQSGRPDLRVDAGAAFADGDALSPRLVLVQEADKPCPAERLPQYAEQIQASVAASLGLALDEIVFIRAGSLPKTSSGKIQRSLCRTLLREGRLPVLLHHRSAPGGDARPGRQTAAVLEAHLAGLLADHLGVGRAGVQTERSLFEQGLDSNALTGFYELLHRRHPEWKLDLTDLFQYPSLALLAGRIAGAGQSGAERVDADRARSTQQRNRQRMAGL</sequence>
<dbReference type="SUPFAM" id="SSF56801">
    <property type="entry name" value="Acetyl-CoA synthetase-like"/>
    <property type="match status" value="1"/>
</dbReference>
<dbReference type="Pfam" id="PF00501">
    <property type="entry name" value="AMP-binding"/>
    <property type="match status" value="1"/>
</dbReference>
<feature type="domain" description="AMP-dependent synthetase/ligase" evidence="4">
    <location>
        <begin position="11"/>
        <end position="398"/>
    </location>
</feature>
<dbReference type="Pfam" id="PF00550">
    <property type="entry name" value="PP-binding"/>
    <property type="match status" value="1"/>
</dbReference>
<dbReference type="Proteomes" id="UP000645257">
    <property type="component" value="Unassembled WGS sequence"/>
</dbReference>
<evidence type="ECO:0000256" key="1">
    <source>
        <dbReference type="ARBA" id="ARBA00006432"/>
    </source>
</evidence>
<name>A0A918P3J5_9NEIS</name>
<gene>
    <name evidence="6" type="ORF">GCM10011289_22480</name>
</gene>
<dbReference type="Gene3D" id="1.10.1200.10">
    <property type="entry name" value="ACP-like"/>
    <property type="match status" value="1"/>
</dbReference>
<dbReference type="Gene3D" id="3.40.50.12780">
    <property type="entry name" value="N-terminal domain of ligase-like"/>
    <property type="match status" value="1"/>
</dbReference>
<dbReference type="InterPro" id="IPR036736">
    <property type="entry name" value="ACP-like_sf"/>
</dbReference>
<dbReference type="InterPro" id="IPR040097">
    <property type="entry name" value="FAAL/FAAC"/>
</dbReference>
<dbReference type="CDD" id="cd05931">
    <property type="entry name" value="FAAL"/>
    <property type="match status" value="1"/>
</dbReference>
<comment type="similarity">
    <text evidence="1">Belongs to the ATP-dependent AMP-binding enzyme family.</text>
</comment>
<feature type="region of interest" description="Disordered" evidence="3">
    <location>
        <begin position="651"/>
        <end position="674"/>
    </location>
</feature>
<dbReference type="FunFam" id="3.40.50.12780:FF:000013">
    <property type="entry name" value="Long-chain-fatty-acid--AMP ligase FadD32"/>
    <property type="match status" value="1"/>
</dbReference>
<feature type="domain" description="Carrier" evidence="5">
    <location>
        <begin position="579"/>
        <end position="644"/>
    </location>
</feature>
<dbReference type="PANTHER" id="PTHR22754:SF32">
    <property type="entry name" value="DISCO-INTERACTING PROTEIN 2"/>
    <property type="match status" value="1"/>
</dbReference>
<evidence type="ECO:0000259" key="4">
    <source>
        <dbReference type="Pfam" id="PF00501"/>
    </source>
</evidence>
<comment type="caution">
    <text evidence="6">The sequence shown here is derived from an EMBL/GenBank/DDBJ whole genome shotgun (WGS) entry which is preliminary data.</text>
</comment>
<keyword evidence="7" id="KW-1185">Reference proteome</keyword>
<proteinExistence type="inferred from homology"/>
<dbReference type="GO" id="GO:0006633">
    <property type="term" value="P:fatty acid biosynthetic process"/>
    <property type="evidence" value="ECO:0007669"/>
    <property type="project" value="TreeGrafter"/>
</dbReference>
<dbReference type="Gene3D" id="3.30.300.30">
    <property type="match status" value="1"/>
</dbReference>
<evidence type="ECO:0000313" key="7">
    <source>
        <dbReference type="Proteomes" id="UP000645257"/>
    </source>
</evidence>
<dbReference type="InterPro" id="IPR009081">
    <property type="entry name" value="PP-bd_ACP"/>
</dbReference>
<reference evidence="6" key="2">
    <citation type="submission" date="2020-09" db="EMBL/GenBank/DDBJ databases">
        <authorList>
            <person name="Sun Q."/>
            <person name="Kim S."/>
        </authorList>
    </citation>
    <scope>NUCLEOTIDE SEQUENCE</scope>
    <source>
        <strain evidence="6">KCTC 32182</strain>
    </source>
</reference>
<accession>A0A918P3J5</accession>
<organism evidence="6 7">
    <name type="scientific">Paludibacterium paludis</name>
    <dbReference type="NCBI Taxonomy" id="1225769"/>
    <lineage>
        <taxon>Bacteria</taxon>
        <taxon>Pseudomonadati</taxon>
        <taxon>Pseudomonadota</taxon>
        <taxon>Betaproteobacteria</taxon>
        <taxon>Neisseriales</taxon>
        <taxon>Chromobacteriaceae</taxon>
        <taxon>Paludibacterium</taxon>
    </lineage>
</organism>
<dbReference type="AlphaFoldDB" id="A0A918P3J5"/>
<keyword evidence="2" id="KW-0436">Ligase</keyword>
<evidence type="ECO:0000313" key="6">
    <source>
        <dbReference type="EMBL" id="GGY18480.1"/>
    </source>
</evidence>
<evidence type="ECO:0000256" key="3">
    <source>
        <dbReference type="SAM" id="MobiDB-lite"/>
    </source>
</evidence>
<dbReference type="InterPro" id="IPR020845">
    <property type="entry name" value="AMP-binding_CS"/>
</dbReference>
<evidence type="ECO:0000256" key="2">
    <source>
        <dbReference type="ARBA" id="ARBA00022598"/>
    </source>
</evidence>
<evidence type="ECO:0000259" key="5">
    <source>
        <dbReference type="Pfam" id="PF00550"/>
    </source>
</evidence>